<reference evidence="4 5" key="1">
    <citation type="journal article" date="2013" name="BMC Genomics">
        <title>Reconstruction of the lipid metabolism for the microalga Monoraphidium neglectum from its genome sequence reveals characteristics suitable for biofuel production.</title>
        <authorList>
            <person name="Bogen C."/>
            <person name="Al-Dilaimi A."/>
            <person name="Albersmeier A."/>
            <person name="Wichmann J."/>
            <person name="Grundmann M."/>
            <person name="Rupp O."/>
            <person name="Lauersen K.J."/>
            <person name="Blifernez-Klassen O."/>
            <person name="Kalinowski J."/>
            <person name="Goesmann A."/>
            <person name="Mussgnug J.H."/>
            <person name="Kruse O."/>
        </authorList>
    </citation>
    <scope>NUCLEOTIDE SEQUENCE [LARGE SCALE GENOMIC DNA]</scope>
    <source>
        <strain evidence="4 5">SAG 48.87</strain>
    </source>
</reference>
<name>A0A0D2LZ72_9CHLO</name>
<dbReference type="Gene3D" id="1.25.40.10">
    <property type="entry name" value="Tetratricopeptide repeat domain"/>
    <property type="match status" value="1"/>
</dbReference>
<dbReference type="InterPro" id="IPR011990">
    <property type="entry name" value="TPR-like_helical_dom_sf"/>
</dbReference>
<evidence type="ECO:0000256" key="2">
    <source>
        <dbReference type="ARBA" id="ARBA00023242"/>
    </source>
</evidence>
<dbReference type="GO" id="GO:0006325">
    <property type="term" value="P:chromatin organization"/>
    <property type="evidence" value="ECO:0007669"/>
    <property type="project" value="InterPro"/>
</dbReference>
<dbReference type="PANTHER" id="PTHR15502">
    <property type="entry name" value="CALCINEURIN-BINDING PROTEIN CABIN 1-RELATED"/>
    <property type="match status" value="1"/>
</dbReference>
<dbReference type="Proteomes" id="UP000054498">
    <property type="component" value="Unassembled WGS sequence"/>
</dbReference>
<evidence type="ECO:0000256" key="1">
    <source>
        <dbReference type="ARBA" id="ARBA00004123"/>
    </source>
</evidence>
<sequence length="201" mass="21263">MSFASVNAAKASKDALRAHGETAEALEARLVGAYESAIRGVAAGHRDAARERLQVLLREPLLQQQQREDAGQDTFDGNGKGPAAAAAAAGRRRRFGRLRFLALRNLAPLLGDSWEGLEAACAAAQADPSDCELWGSIAALAARLGDLALSRHATERALALRPRAAPPAERLVLLLGAAGDWRGAVRALLLLGRADGAHPWW</sequence>
<dbReference type="RefSeq" id="XP_013893696.1">
    <property type="nucleotide sequence ID" value="XM_014038242.1"/>
</dbReference>
<dbReference type="KEGG" id="mng:MNEG_13287"/>
<organism evidence="4 5">
    <name type="scientific">Monoraphidium neglectum</name>
    <dbReference type="NCBI Taxonomy" id="145388"/>
    <lineage>
        <taxon>Eukaryota</taxon>
        <taxon>Viridiplantae</taxon>
        <taxon>Chlorophyta</taxon>
        <taxon>core chlorophytes</taxon>
        <taxon>Chlorophyceae</taxon>
        <taxon>CS clade</taxon>
        <taxon>Sphaeropleales</taxon>
        <taxon>Selenastraceae</taxon>
        <taxon>Monoraphidium</taxon>
    </lineage>
</organism>
<dbReference type="PANTHER" id="PTHR15502:SF7">
    <property type="entry name" value="CALCINEURIN-BINDING PROTEIN CABIN-1"/>
    <property type="match status" value="1"/>
</dbReference>
<dbReference type="GO" id="GO:0031491">
    <property type="term" value="F:nucleosome binding"/>
    <property type="evidence" value="ECO:0007669"/>
    <property type="project" value="TreeGrafter"/>
</dbReference>
<protein>
    <submittedName>
        <fullName evidence="4">Uncharacterized protein</fullName>
    </submittedName>
</protein>
<gene>
    <name evidence="4" type="ORF">MNEG_13287</name>
</gene>
<dbReference type="AlphaFoldDB" id="A0A0D2LZ72"/>
<dbReference type="GeneID" id="25730734"/>
<dbReference type="InterPro" id="IPR033053">
    <property type="entry name" value="Hir3/CABIN1"/>
</dbReference>
<keyword evidence="5" id="KW-1185">Reference proteome</keyword>
<dbReference type="EMBL" id="KK103953">
    <property type="protein sequence ID" value="KIY94676.1"/>
    <property type="molecule type" value="Genomic_DNA"/>
</dbReference>
<evidence type="ECO:0000256" key="3">
    <source>
        <dbReference type="SAM" id="MobiDB-lite"/>
    </source>
</evidence>
<dbReference type="GO" id="GO:0005634">
    <property type="term" value="C:nucleus"/>
    <property type="evidence" value="ECO:0007669"/>
    <property type="project" value="UniProtKB-SubCell"/>
</dbReference>
<feature type="region of interest" description="Disordered" evidence="3">
    <location>
        <begin position="63"/>
        <end position="83"/>
    </location>
</feature>
<evidence type="ECO:0000313" key="5">
    <source>
        <dbReference type="Proteomes" id="UP000054498"/>
    </source>
</evidence>
<keyword evidence="2" id="KW-0539">Nucleus</keyword>
<dbReference type="SUPFAM" id="SSF48452">
    <property type="entry name" value="TPR-like"/>
    <property type="match status" value="1"/>
</dbReference>
<comment type="subcellular location">
    <subcellularLocation>
        <location evidence="1">Nucleus</location>
    </subcellularLocation>
</comment>
<evidence type="ECO:0000313" key="4">
    <source>
        <dbReference type="EMBL" id="KIY94676.1"/>
    </source>
</evidence>
<proteinExistence type="predicted"/>
<accession>A0A0D2LZ72</accession>